<reference evidence="1" key="1">
    <citation type="submission" date="2013-08" db="EMBL/GenBank/DDBJ databases">
        <authorList>
            <person name="Mendez C."/>
            <person name="Richter M."/>
            <person name="Ferrer M."/>
            <person name="Sanchez J."/>
        </authorList>
    </citation>
    <scope>NUCLEOTIDE SEQUENCE</scope>
</reference>
<feature type="non-terminal residue" evidence="1">
    <location>
        <position position="86"/>
    </location>
</feature>
<protein>
    <submittedName>
        <fullName evidence="1">Glycosyl transferase group 1</fullName>
    </submittedName>
</protein>
<dbReference type="AlphaFoldDB" id="T1BUW5"/>
<accession>T1BUW5</accession>
<dbReference type="EMBL" id="AUZX01007927">
    <property type="protein sequence ID" value="EQD57730.1"/>
    <property type="molecule type" value="Genomic_DNA"/>
</dbReference>
<keyword evidence="1" id="KW-0808">Transferase</keyword>
<dbReference type="GO" id="GO:0016740">
    <property type="term" value="F:transferase activity"/>
    <property type="evidence" value="ECO:0007669"/>
    <property type="project" value="UniProtKB-KW"/>
</dbReference>
<proteinExistence type="predicted"/>
<evidence type="ECO:0000313" key="1">
    <source>
        <dbReference type="EMBL" id="EQD57730.1"/>
    </source>
</evidence>
<sequence>MDICVLNPYFYPYFGGTEKMLMEVYSRLAKKNNVTIITSSIGSKQGEETINGMRVIRLKSRQHRLVHLPLPLTSMDGLNDAIARVD</sequence>
<reference evidence="1" key="2">
    <citation type="journal article" date="2014" name="ISME J.">
        <title>Microbial stratification in low pH oxic and suboxic macroscopic growths along an acid mine drainage.</title>
        <authorList>
            <person name="Mendez-Garcia C."/>
            <person name="Mesa V."/>
            <person name="Sprenger R.R."/>
            <person name="Richter M."/>
            <person name="Diez M.S."/>
            <person name="Solano J."/>
            <person name="Bargiela R."/>
            <person name="Golyshina O.V."/>
            <person name="Manteca A."/>
            <person name="Ramos J.L."/>
            <person name="Gallego J.R."/>
            <person name="Llorente I."/>
            <person name="Martins Dos Santos V.A."/>
            <person name="Jensen O.N."/>
            <person name="Pelaez A.I."/>
            <person name="Sanchez J."/>
            <person name="Ferrer M."/>
        </authorList>
    </citation>
    <scope>NUCLEOTIDE SEQUENCE</scope>
</reference>
<name>T1BUW5_9ZZZZ</name>
<dbReference type="Gene3D" id="3.40.50.2000">
    <property type="entry name" value="Glycogen Phosphorylase B"/>
    <property type="match status" value="1"/>
</dbReference>
<comment type="caution">
    <text evidence="1">The sequence shown here is derived from an EMBL/GenBank/DDBJ whole genome shotgun (WGS) entry which is preliminary data.</text>
</comment>
<organism evidence="1">
    <name type="scientific">mine drainage metagenome</name>
    <dbReference type="NCBI Taxonomy" id="410659"/>
    <lineage>
        <taxon>unclassified sequences</taxon>
        <taxon>metagenomes</taxon>
        <taxon>ecological metagenomes</taxon>
    </lineage>
</organism>
<gene>
    <name evidence="1" type="ORF">B1A_11107</name>
</gene>